<evidence type="ECO:0000256" key="8">
    <source>
        <dbReference type="ARBA" id="ARBA00022989"/>
    </source>
</evidence>
<dbReference type="InterPro" id="IPR049179">
    <property type="entry name" value="T2SSK_SAM-like_2nd"/>
</dbReference>
<feature type="domain" description="T2SS protein K second SAM-like" evidence="12">
    <location>
        <begin position="190"/>
        <end position="240"/>
    </location>
</feature>
<dbReference type="GO" id="GO:0009306">
    <property type="term" value="P:protein secretion"/>
    <property type="evidence" value="ECO:0007669"/>
    <property type="project" value="InterPro"/>
</dbReference>
<feature type="region of interest" description="Disordered" evidence="11">
    <location>
        <begin position="241"/>
        <end position="303"/>
    </location>
</feature>
<evidence type="ECO:0000256" key="11">
    <source>
        <dbReference type="SAM" id="MobiDB-lite"/>
    </source>
</evidence>
<dbReference type="SUPFAM" id="SSF47781">
    <property type="entry name" value="RuvA domain 2-like"/>
    <property type="match status" value="1"/>
</dbReference>
<feature type="compositionally biased region" description="Polar residues" evidence="11">
    <location>
        <begin position="275"/>
        <end position="299"/>
    </location>
</feature>
<comment type="similarity">
    <text evidence="2 10">Belongs to the GSP K family.</text>
</comment>
<dbReference type="Proteomes" id="UP000494111">
    <property type="component" value="Unassembled WGS sequence"/>
</dbReference>
<feature type="compositionally biased region" description="Low complexity" evidence="11">
    <location>
        <begin position="262"/>
        <end position="274"/>
    </location>
</feature>
<dbReference type="EMBL" id="CADIJO010000056">
    <property type="protein sequence ID" value="CAB3744178.1"/>
    <property type="molecule type" value="Genomic_DNA"/>
</dbReference>
<evidence type="ECO:0000256" key="1">
    <source>
        <dbReference type="ARBA" id="ARBA00004533"/>
    </source>
</evidence>
<dbReference type="NCBIfam" id="NF037980">
    <property type="entry name" value="T2SS_GspK"/>
    <property type="match status" value="1"/>
</dbReference>
<evidence type="ECO:0000256" key="3">
    <source>
        <dbReference type="ARBA" id="ARBA00022448"/>
    </source>
</evidence>
<evidence type="ECO:0000256" key="7">
    <source>
        <dbReference type="ARBA" id="ARBA00022927"/>
    </source>
</evidence>
<reference evidence="14 15" key="1">
    <citation type="submission" date="2020-04" db="EMBL/GenBank/DDBJ databases">
        <authorList>
            <person name="De Canck E."/>
        </authorList>
    </citation>
    <scope>NUCLEOTIDE SEQUENCE [LARGE SCALE GENOMIC DNA]</scope>
    <source>
        <strain evidence="14 15">LMG 3458</strain>
    </source>
</reference>
<dbReference type="InterPro" id="IPR045584">
    <property type="entry name" value="Pilin-like"/>
</dbReference>
<sequence>MAVISALLVVAAVTMIVASLLQRQDTFLRNVQAAQTRAQAQVMLEAGLGLARQRLRDDGQRNAATRADGDWAAPIVDTRLQRPGREAAFVGRLEDEQGKFNLRNLVFEGRLYPDSVDELLRLCALVGVAPQAGQAIAQRMLAAQPGAGPRGGQLPLPRNLEELAGVAGVDAAVLARLRPYVTVLPRVTLVNVNTARAEVIAARVPGLSLDQARAMVAQRDAGQWFVNSGDFANRLEGVQGAAPTEAGGSQRDGSQRDSNSPRAAGGRSGAGASRTANQPTGNSANKASDTASANASRQTPVAGAEAPRVAVASAWFSLTGAARLGGVTLPLKALLARTGAGKAEIVWLREGA</sequence>
<evidence type="ECO:0000259" key="13">
    <source>
        <dbReference type="Pfam" id="PF21687"/>
    </source>
</evidence>
<protein>
    <recommendedName>
        <fullName evidence="10">Type II secretion system protein K</fullName>
    </recommendedName>
</protein>
<dbReference type="PANTHER" id="PTHR38831">
    <property type="entry name" value="TYPE II SECRETION SYSTEM PROTEIN K"/>
    <property type="match status" value="1"/>
</dbReference>
<evidence type="ECO:0000256" key="10">
    <source>
        <dbReference type="PIRNR" id="PIRNR002786"/>
    </source>
</evidence>
<dbReference type="SUPFAM" id="SSF158544">
    <property type="entry name" value="GspK insert domain-like"/>
    <property type="match status" value="1"/>
</dbReference>
<proteinExistence type="inferred from homology"/>
<evidence type="ECO:0000256" key="9">
    <source>
        <dbReference type="ARBA" id="ARBA00023136"/>
    </source>
</evidence>
<keyword evidence="8" id="KW-1133">Transmembrane helix</keyword>
<evidence type="ECO:0000256" key="5">
    <source>
        <dbReference type="ARBA" id="ARBA00022519"/>
    </source>
</evidence>
<evidence type="ECO:0000259" key="12">
    <source>
        <dbReference type="Pfam" id="PF03934"/>
    </source>
</evidence>
<comment type="subcellular location">
    <subcellularLocation>
        <location evidence="1 10">Cell inner membrane</location>
    </subcellularLocation>
</comment>
<keyword evidence="5 10" id="KW-0997">Cell inner membrane</keyword>
<evidence type="ECO:0000256" key="2">
    <source>
        <dbReference type="ARBA" id="ARBA00007246"/>
    </source>
</evidence>
<dbReference type="GO" id="GO:0005886">
    <property type="term" value="C:plasma membrane"/>
    <property type="evidence" value="ECO:0007669"/>
    <property type="project" value="UniProtKB-SubCell"/>
</dbReference>
<dbReference type="InterPro" id="IPR038072">
    <property type="entry name" value="GspK_central_sf"/>
</dbReference>
<dbReference type="SUPFAM" id="SSF54523">
    <property type="entry name" value="Pili subunits"/>
    <property type="match status" value="1"/>
</dbReference>
<evidence type="ECO:0000313" key="14">
    <source>
        <dbReference type="EMBL" id="CAB3744178.1"/>
    </source>
</evidence>
<evidence type="ECO:0000256" key="4">
    <source>
        <dbReference type="ARBA" id="ARBA00022475"/>
    </source>
</evidence>
<evidence type="ECO:0000256" key="6">
    <source>
        <dbReference type="ARBA" id="ARBA00022692"/>
    </source>
</evidence>
<keyword evidence="4 10" id="KW-1003">Cell membrane</keyword>
<keyword evidence="7" id="KW-0653">Protein transport</keyword>
<dbReference type="Pfam" id="PF21687">
    <property type="entry name" value="T2SSK_1st"/>
    <property type="match status" value="1"/>
</dbReference>
<keyword evidence="9 10" id="KW-0472">Membrane</keyword>
<dbReference type="Gene3D" id="3.30.1300.30">
    <property type="entry name" value="GSPII I/J protein-like"/>
    <property type="match status" value="1"/>
</dbReference>
<dbReference type="AlphaFoldDB" id="A0A6S7AVG5"/>
<organism evidence="14 15">
    <name type="scientific">Achromobacter deleyi</name>
    <dbReference type="NCBI Taxonomy" id="1353891"/>
    <lineage>
        <taxon>Bacteria</taxon>
        <taxon>Pseudomonadati</taxon>
        <taxon>Pseudomonadota</taxon>
        <taxon>Betaproteobacteria</taxon>
        <taxon>Burkholderiales</taxon>
        <taxon>Alcaligenaceae</taxon>
        <taxon>Achromobacter</taxon>
    </lineage>
</organism>
<dbReference type="PIRSF" id="PIRSF002786">
    <property type="entry name" value="XcpX"/>
    <property type="match status" value="1"/>
</dbReference>
<keyword evidence="3 10" id="KW-0813">Transport</keyword>
<evidence type="ECO:0000313" key="15">
    <source>
        <dbReference type="Proteomes" id="UP000494111"/>
    </source>
</evidence>
<name>A0A6S7AVG5_9BURK</name>
<feature type="domain" description="T2SS protein K first SAM-like" evidence="13">
    <location>
        <begin position="98"/>
        <end position="185"/>
    </location>
</feature>
<gene>
    <name evidence="14" type="ORF">LMG3458_06237</name>
</gene>
<dbReference type="InterPro" id="IPR010994">
    <property type="entry name" value="RuvA_2-like"/>
</dbReference>
<keyword evidence="6" id="KW-0812">Transmembrane</keyword>
<dbReference type="Pfam" id="PF03934">
    <property type="entry name" value="T2SSK"/>
    <property type="match status" value="1"/>
</dbReference>
<dbReference type="PANTHER" id="PTHR38831:SF1">
    <property type="entry name" value="TYPE II SECRETION SYSTEM PROTEIN K-RELATED"/>
    <property type="match status" value="1"/>
</dbReference>
<dbReference type="InterPro" id="IPR005628">
    <property type="entry name" value="GspK"/>
</dbReference>
<accession>A0A6S7AVG5</accession>
<dbReference type="InterPro" id="IPR049031">
    <property type="entry name" value="T2SSK_SAM-like_1st"/>
</dbReference>